<dbReference type="Proteomes" id="UP000807716">
    <property type="component" value="Unassembled WGS sequence"/>
</dbReference>
<organism evidence="2 3">
    <name type="scientific">Actinomortierella ambigua</name>
    <dbReference type="NCBI Taxonomy" id="1343610"/>
    <lineage>
        <taxon>Eukaryota</taxon>
        <taxon>Fungi</taxon>
        <taxon>Fungi incertae sedis</taxon>
        <taxon>Mucoromycota</taxon>
        <taxon>Mortierellomycotina</taxon>
        <taxon>Mortierellomycetes</taxon>
        <taxon>Mortierellales</taxon>
        <taxon>Mortierellaceae</taxon>
        <taxon>Actinomortierella</taxon>
    </lineage>
</organism>
<evidence type="ECO:0000313" key="2">
    <source>
        <dbReference type="EMBL" id="KAG0251444.1"/>
    </source>
</evidence>
<evidence type="ECO:0000256" key="1">
    <source>
        <dbReference type="SAM" id="MobiDB-lite"/>
    </source>
</evidence>
<feature type="region of interest" description="Disordered" evidence="1">
    <location>
        <begin position="1"/>
        <end position="40"/>
    </location>
</feature>
<feature type="compositionally biased region" description="Low complexity" evidence="1">
    <location>
        <begin position="12"/>
        <end position="25"/>
    </location>
</feature>
<comment type="caution">
    <text evidence="2">The sequence shown here is derived from an EMBL/GenBank/DDBJ whole genome shotgun (WGS) entry which is preliminary data.</text>
</comment>
<feature type="compositionally biased region" description="Polar residues" evidence="1">
    <location>
        <begin position="26"/>
        <end position="38"/>
    </location>
</feature>
<reference evidence="2" key="1">
    <citation type="journal article" date="2020" name="Fungal Divers.">
        <title>Resolving the Mortierellaceae phylogeny through synthesis of multi-gene phylogenetics and phylogenomics.</title>
        <authorList>
            <person name="Vandepol N."/>
            <person name="Liber J."/>
            <person name="Desiro A."/>
            <person name="Na H."/>
            <person name="Kennedy M."/>
            <person name="Barry K."/>
            <person name="Grigoriev I.V."/>
            <person name="Miller A.N."/>
            <person name="O'Donnell K."/>
            <person name="Stajich J.E."/>
            <person name="Bonito G."/>
        </authorList>
    </citation>
    <scope>NUCLEOTIDE SEQUENCE</scope>
    <source>
        <strain evidence="2">BC1065</strain>
    </source>
</reference>
<dbReference type="OrthoDB" id="10493102at2759"/>
<dbReference type="AlphaFoldDB" id="A0A9P6PRH8"/>
<accession>A0A9P6PRH8</accession>
<gene>
    <name evidence="2" type="ORF">DFQ27_008764</name>
</gene>
<evidence type="ECO:0000313" key="3">
    <source>
        <dbReference type="Proteomes" id="UP000807716"/>
    </source>
</evidence>
<proteinExistence type="predicted"/>
<sequence>MAFFKLNKNKTASAAPSPAQTPRSSMQASRPSNQNKMTPEQALEELLKNGYLGGSATSMASVLEAL</sequence>
<dbReference type="EMBL" id="JAAAJB010000750">
    <property type="protein sequence ID" value="KAG0251444.1"/>
    <property type="molecule type" value="Genomic_DNA"/>
</dbReference>
<name>A0A9P6PRH8_9FUNG</name>
<keyword evidence="3" id="KW-1185">Reference proteome</keyword>
<protein>
    <submittedName>
        <fullName evidence="2">Uncharacterized protein</fullName>
    </submittedName>
</protein>